<dbReference type="EMBL" id="PP777464">
    <property type="protein sequence ID" value="XBS49251.1"/>
    <property type="molecule type" value="Genomic_DNA"/>
</dbReference>
<evidence type="ECO:0000313" key="1">
    <source>
        <dbReference type="EMBL" id="XBS49251.1"/>
    </source>
</evidence>
<organism evidence="1">
    <name type="scientific">Escherichia phage fEgEco12</name>
    <dbReference type="NCBI Taxonomy" id="3158837"/>
    <lineage>
        <taxon>Viruses</taxon>
        <taxon>Duplodnaviria</taxon>
        <taxon>Heunggongvirae</taxon>
        <taxon>Uroviricota</taxon>
        <taxon>Caudoviricetes</taxon>
    </lineage>
</organism>
<proteinExistence type="predicted"/>
<name>A0AAU7PGT9_9CAUD</name>
<accession>A0AAU7PGT9</accession>
<reference evidence="1" key="1">
    <citation type="submission" date="2024-05" db="EMBL/GenBank/DDBJ databases">
        <authorList>
            <person name="Badawy S."/>
            <person name="Skurnik M."/>
        </authorList>
    </citation>
    <scope>NUCLEOTIDE SEQUENCE</scope>
</reference>
<sequence length="103" mass="12285">MKLNLNDVQFTYKNIYGLYDMYLFSGKIGEHVESKESPFIHNYYDYLDSIAEYIKKNYSTYTDGDDIFEYSGVKSYQGIIHVEFLEKTDREFMEIKVLKLTDL</sequence>
<protein>
    <submittedName>
        <fullName evidence="1">Uncharacterized protein</fullName>
    </submittedName>
</protein>